<keyword evidence="1" id="KW-0472">Membrane</keyword>
<dbReference type="STRING" id="1429083.GCA_001885685_00345"/>
<evidence type="ECO:0000313" key="2">
    <source>
        <dbReference type="EMBL" id="SEL44787.1"/>
    </source>
</evidence>
<name>A0A1H7QBZ3_9GAMM</name>
<reference evidence="2 3" key="1">
    <citation type="submission" date="2016-10" db="EMBL/GenBank/DDBJ databases">
        <authorList>
            <person name="de Groot N.N."/>
        </authorList>
    </citation>
    <scope>NUCLEOTIDE SEQUENCE [LARGE SCALE GENOMIC DNA]</scope>
    <source>
        <strain evidence="2 3">JCM 19513</strain>
    </source>
</reference>
<sequence>MAAEEQRGLSYQTLNLIAGLLAMLGFLALWPVSPIALLPEPIAEAIHAGRWVLLIGGVFAQVWLLSVRVRHNRRSWLQAQADAAAAPGAVRDAAAQSGVKGLKVDWSPLNSGGANFQTQQLSACAEQGWVVAPTWRFVLLCSLFGAIGGPLGLGIAFAELDKGAKALIPLLMGLMFIGISWALVRFAAPRKCFDRRVGWYWQGREGLTDQQRHALQERGKAAPLHEIRAVQVLAELVTDSEAPSYNSYELNLVLQSGQRLNVMDHGKRDVLVADAERLARWFDVPLLMR</sequence>
<dbReference type="AlphaFoldDB" id="A0A1H7QBZ3"/>
<gene>
    <name evidence="2" type="ORF">SAMN05216214_11279</name>
</gene>
<feature type="transmembrane region" description="Helical" evidence="1">
    <location>
        <begin position="12"/>
        <end position="33"/>
    </location>
</feature>
<evidence type="ECO:0000256" key="1">
    <source>
        <dbReference type="SAM" id="Phobius"/>
    </source>
</evidence>
<keyword evidence="3" id="KW-1185">Reference proteome</keyword>
<dbReference type="RefSeq" id="WP_074869146.1">
    <property type="nucleotide sequence ID" value="NZ_FOAS01000012.1"/>
</dbReference>
<feature type="transmembrane region" description="Helical" evidence="1">
    <location>
        <begin position="137"/>
        <end position="160"/>
    </location>
</feature>
<feature type="transmembrane region" description="Helical" evidence="1">
    <location>
        <begin position="45"/>
        <end position="65"/>
    </location>
</feature>
<keyword evidence="1" id="KW-1133">Transmembrane helix</keyword>
<dbReference type="Proteomes" id="UP000185766">
    <property type="component" value="Unassembled WGS sequence"/>
</dbReference>
<protein>
    <submittedName>
        <fullName evidence="2">Uncharacterized protein</fullName>
    </submittedName>
</protein>
<organism evidence="2 3">
    <name type="scientific">Atopomonas hussainii</name>
    <dbReference type="NCBI Taxonomy" id="1429083"/>
    <lineage>
        <taxon>Bacteria</taxon>
        <taxon>Pseudomonadati</taxon>
        <taxon>Pseudomonadota</taxon>
        <taxon>Gammaproteobacteria</taxon>
        <taxon>Pseudomonadales</taxon>
        <taxon>Pseudomonadaceae</taxon>
        <taxon>Atopomonas</taxon>
    </lineage>
</organism>
<dbReference type="EMBL" id="FOAS01000012">
    <property type="protein sequence ID" value="SEL44787.1"/>
    <property type="molecule type" value="Genomic_DNA"/>
</dbReference>
<feature type="transmembrane region" description="Helical" evidence="1">
    <location>
        <begin position="166"/>
        <end position="188"/>
    </location>
</feature>
<evidence type="ECO:0000313" key="3">
    <source>
        <dbReference type="Proteomes" id="UP000185766"/>
    </source>
</evidence>
<accession>A0A1H7QBZ3</accession>
<proteinExistence type="predicted"/>
<keyword evidence="1" id="KW-0812">Transmembrane</keyword>